<dbReference type="InterPro" id="IPR001752">
    <property type="entry name" value="Kinesin_motor_dom"/>
</dbReference>
<dbReference type="SMART" id="SM00129">
    <property type="entry name" value="KISc"/>
    <property type="match status" value="1"/>
</dbReference>
<evidence type="ECO:0000256" key="3">
    <source>
        <dbReference type="ARBA" id="ARBA00022840"/>
    </source>
</evidence>
<gene>
    <name evidence="12" type="primary">LOC105139198</name>
</gene>
<feature type="region of interest" description="Disordered" evidence="9">
    <location>
        <begin position="58"/>
        <end position="80"/>
    </location>
</feature>
<keyword evidence="2 7" id="KW-0547">Nucleotide-binding</keyword>
<dbReference type="Gene3D" id="3.40.850.10">
    <property type="entry name" value="Kinesin motor domain"/>
    <property type="match status" value="1"/>
</dbReference>
<dbReference type="GO" id="GO:0007018">
    <property type="term" value="P:microtubule-based movement"/>
    <property type="evidence" value="ECO:0007669"/>
    <property type="project" value="InterPro"/>
</dbReference>
<dbReference type="FunFam" id="3.40.850.10:FF:000033">
    <property type="entry name" value="Kinesin-like protein KIN-12E"/>
    <property type="match status" value="1"/>
</dbReference>
<keyword evidence="5 7" id="KW-0505">Motor protein</keyword>
<proteinExistence type="inferred from homology"/>
<dbReference type="GO" id="GO:0003777">
    <property type="term" value="F:microtubule motor activity"/>
    <property type="evidence" value="ECO:0007669"/>
    <property type="project" value="InterPro"/>
</dbReference>
<dbReference type="SUPFAM" id="SSF52540">
    <property type="entry name" value="P-loop containing nucleoside triphosphate hydrolases"/>
    <property type="match status" value="1"/>
</dbReference>
<organism evidence="11 12">
    <name type="scientific">Populus euphratica</name>
    <name type="common">Euphrates poplar</name>
    <dbReference type="NCBI Taxonomy" id="75702"/>
    <lineage>
        <taxon>Eukaryota</taxon>
        <taxon>Viridiplantae</taxon>
        <taxon>Streptophyta</taxon>
        <taxon>Embryophyta</taxon>
        <taxon>Tracheophyta</taxon>
        <taxon>Spermatophyta</taxon>
        <taxon>Magnoliopsida</taxon>
        <taxon>eudicotyledons</taxon>
        <taxon>Gunneridae</taxon>
        <taxon>Pentapetalae</taxon>
        <taxon>rosids</taxon>
        <taxon>fabids</taxon>
        <taxon>Malpighiales</taxon>
        <taxon>Salicaceae</taxon>
        <taxon>Saliceae</taxon>
        <taxon>Populus</taxon>
    </lineage>
</organism>
<evidence type="ECO:0000256" key="1">
    <source>
        <dbReference type="ARBA" id="ARBA00022701"/>
    </source>
</evidence>
<dbReference type="GO" id="GO:0005524">
    <property type="term" value="F:ATP binding"/>
    <property type="evidence" value="ECO:0007669"/>
    <property type="project" value="UniProtKB-UniRule"/>
</dbReference>
<dbReference type="Pfam" id="PF00225">
    <property type="entry name" value="Kinesin"/>
    <property type="match status" value="1"/>
</dbReference>
<dbReference type="RefSeq" id="XP_011043874.1">
    <property type="nucleotide sequence ID" value="XM_011045572.1"/>
</dbReference>
<feature type="region of interest" description="Disordered" evidence="9">
    <location>
        <begin position="847"/>
        <end position="880"/>
    </location>
</feature>
<feature type="compositionally biased region" description="Polar residues" evidence="9">
    <location>
        <begin position="847"/>
        <end position="859"/>
    </location>
</feature>
<feature type="binding site" evidence="7">
    <location>
        <begin position="177"/>
        <end position="184"/>
    </location>
    <ligand>
        <name>ATP</name>
        <dbReference type="ChEBI" id="CHEBI:30616"/>
    </ligand>
</feature>
<dbReference type="InterPro" id="IPR027417">
    <property type="entry name" value="P-loop_NTPase"/>
</dbReference>
<dbReference type="InterPro" id="IPR019821">
    <property type="entry name" value="Kinesin_motor_CS"/>
</dbReference>
<accession>A0AAJ6Y662</accession>
<evidence type="ECO:0000256" key="8">
    <source>
        <dbReference type="SAM" id="Coils"/>
    </source>
</evidence>
<dbReference type="PANTHER" id="PTHR37739">
    <property type="entry name" value="KINESIN-LIKE PROTEIN KIN-12D"/>
    <property type="match status" value="1"/>
</dbReference>
<dbReference type="InterPro" id="IPR044986">
    <property type="entry name" value="KIF15/KIN-12"/>
</dbReference>
<evidence type="ECO:0000256" key="2">
    <source>
        <dbReference type="ARBA" id="ARBA00022741"/>
    </source>
</evidence>
<evidence type="ECO:0000256" key="5">
    <source>
        <dbReference type="ARBA" id="ARBA00023175"/>
    </source>
</evidence>
<dbReference type="GO" id="GO:0008017">
    <property type="term" value="F:microtubule binding"/>
    <property type="evidence" value="ECO:0007669"/>
    <property type="project" value="InterPro"/>
</dbReference>
<keyword evidence="1" id="KW-0493">Microtubule</keyword>
<reference evidence="12" key="1">
    <citation type="submission" date="2025-08" db="UniProtKB">
        <authorList>
            <consortium name="RefSeq"/>
        </authorList>
    </citation>
    <scope>IDENTIFICATION</scope>
</reference>
<dbReference type="InterPro" id="IPR036961">
    <property type="entry name" value="Kinesin_motor_dom_sf"/>
</dbReference>
<keyword evidence="3 7" id="KW-0067">ATP-binding</keyword>
<dbReference type="PRINTS" id="PR00380">
    <property type="entry name" value="KINESINHEAVY"/>
</dbReference>
<evidence type="ECO:0000256" key="7">
    <source>
        <dbReference type="PROSITE-ProRule" id="PRU00283"/>
    </source>
</evidence>
<dbReference type="PROSITE" id="PS00411">
    <property type="entry name" value="KINESIN_MOTOR_1"/>
    <property type="match status" value="1"/>
</dbReference>
<feature type="domain" description="Kinesin motor" evidence="10">
    <location>
        <begin position="96"/>
        <end position="433"/>
    </location>
</feature>
<evidence type="ECO:0000313" key="11">
    <source>
        <dbReference type="Proteomes" id="UP000694918"/>
    </source>
</evidence>
<dbReference type="PANTHER" id="PTHR37739:SF14">
    <property type="entry name" value="KINESIN-LIKE PROTEIN KIN-12E"/>
    <property type="match status" value="1"/>
</dbReference>
<dbReference type="PROSITE" id="PS50067">
    <property type="entry name" value="KINESIN_MOTOR_2"/>
    <property type="match status" value="1"/>
</dbReference>
<keyword evidence="4 8" id="KW-0175">Coiled coil</keyword>
<sequence>MPFLLDTASAIKRRFGFQDQSVSESVPCTPDLLKSVSRDHHLASTQSVFATSAVRRISDMDDDDDHGGATGSEVAAPRHAQSYEFSEDPSFWKDHNVQVIIRLRPLTGSEISVQGHSKCVRQESCQTITWTGHPESRFTFDLVADETVSQEKMFKVAGLPMVDNCMGGYNSCMFAYGQTGSGKTHTMLGDIEGGTRRHSVNCGMTPRVFEYLFSRIQKEKEARKEEKIKFTCKCSFLEIYNEQILDLLDPSSSNLQIREDVKKGIYVDNLKEIEVTSARDVLQQLIQGAANRKVAATNMNHASSRSHSVFTCIIESKWESQGVTHHRFARLNLVDLAGSERQKSSGAEGERLKEATNINKSLSTLGLVIMNLVSISNGKSLHVPYRDSKLTFLLQDSLGGNSKTIIIANISPSLCCSLETLSTLKFAQRAKFIKNNAIINEDASGDVIVMRMQIQQLKKEVSRLRSLVNGGVENLDNDTSSLSCLGSPGQFQWEGLHGSSSPLMPEKRMSQKDYEVALIGAFRREKDKDIALKALKAENQAAMQLAKQREDEIKSLKMIVRFREAGVKRLEAVAAGKISAETHLLKEKEEHLKEIEVWRTQVDRNQEVTRFATENLRLKEEIRRLKSFCEEGEREMMNEQIMVLQNKLLEALDWKLMHETDSSAVQKTSLDMETEVQDELPISIQEPRSPCQSSINEENEFLRIQTIQNQAEIDLLHKQLEFCFEEKDRLERHVNDLMMKLEEERSYRATNERTEQLELPLSTDASVVNANDQMELKTMVDAIAAASQREAEAHEKAITLYTENNDLQLKLETFIVANEELQSKLKALIEEKNSLIEMYERAASKSSYNNVNDSKSEQNGMEVRDDDNSAERGQNGMEVHNNDSASELANLSELEMKTVENLEQQRMELHEENEKLMGLYEIAMHERDELRRRLSSYEQNRVESRGELHCSEKHVEIDGEKCLQSCAPPTYLGTKVSVEEIRARLLNAEQAFVDFDEVLREIEATEEGLQLKQEEFRSLELLSSEMQDKKALVDKKLSALRYSLSNFSSSVAYFEQREVRAKARVNASMSYFRKKKEELACLQVCKEDTEANLGRIQQSEIELRNILAVLKSKLEEKNQRQESEKVLFAIDNIEKVDTSQRNWQLGGKATELLKSEEEKTKLQSEMKLSREKLGLVKREYEDLSKRLDKIESEIQVVQMDIQKGSKSVEELELALQTVTQEKETLLEITENGMSEIQSMIIEYQQCVFDTDLKEAELNTLEEELQLETRRIEELRKVQAAASEKMTRLLQNTSSHSCFAEKMEE</sequence>
<name>A0AAJ6Y662_POPEU</name>
<evidence type="ECO:0000256" key="6">
    <source>
        <dbReference type="ARBA" id="ARBA00034488"/>
    </source>
</evidence>
<evidence type="ECO:0000313" key="12">
    <source>
        <dbReference type="RefSeq" id="XP_011043874.1"/>
    </source>
</evidence>
<evidence type="ECO:0000256" key="9">
    <source>
        <dbReference type="SAM" id="MobiDB-lite"/>
    </source>
</evidence>
<dbReference type="Proteomes" id="UP000694918">
    <property type="component" value="Unplaced"/>
</dbReference>
<feature type="coiled-coil region" evidence="8">
    <location>
        <begin position="1152"/>
        <end position="1291"/>
    </location>
</feature>
<protein>
    <submittedName>
        <fullName evidence="12">Phragmoplast orienting kinesin 2 isoform X2</fullName>
    </submittedName>
</protein>
<dbReference type="GO" id="GO:0005874">
    <property type="term" value="C:microtubule"/>
    <property type="evidence" value="ECO:0007669"/>
    <property type="project" value="UniProtKB-KW"/>
</dbReference>
<evidence type="ECO:0000256" key="4">
    <source>
        <dbReference type="ARBA" id="ARBA00023054"/>
    </source>
</evidence>
<feature type="coiled-coil region" evidence="8">
    <location>
        <begin position="804"/>
        <end position="845"/>
    </location>
</feature>
<comment type="similarity">
    <text evidence="6">Belongs to the TRAFAC class myosin-kinesin ATPase superfamily. Kinesin family. KIN-12 subfamily.</text>
</comment>
<keyword evidence="11" id="KW-1185">Reference proteome</keyword>
<dbReference type="GeneID" id="105139198"/>
<evidence type="ECO:0000259" key="10">
    <source>
        <dbReference type="PROSITE" id="PS50067"/>
    </source>
</evidence>
<feature type="coiled-coil region" evidence="8">
    <location>
        <begin position="892"/>
        <end position="947"/>
    </location>
</feature>